<dbReference type="Gene3D" id="1.10.10.10">
    <property type="entry name" value="Winged helix-like DNA-binding domain superfamily/Winged helix DNA-binding domain"/>
    <property type="match status" value="1"/>
</dbReference>
<dbReference type="SUPFAM" id="SSF46785">
    <property type="entry name" value="Winged helix' DNA-binding domain"/>
    <property type="match status" value="1"/>
</dbReference>
<keyword evidence="5" id="KW-0010">Activator</keyword>
<dbReference type="RefSeq" id="WP_103357239.1">
    <property type="nucleotide sequence ID" value="NZ_PPRF01000013.1"/>
</dbReference>
<dbReference type="AlphaFoldDB" id="A0A2K3YWN9"/>
<evidence type="ECO:0000256" key="4">
    <source>
        <dbReference type="ARBA" id="ARBA00023125"/>
    </source>
</evidence>
<name>A0A2K3YWN9_9STAP</name>
<gene>
    <name evidence="8" type="ORF">CD122_01410</name>
</gene>
<dbReference type="EMBL" id="PPRF01000013">
    <property type="protein sequence ID" value="PNZ29724.1"/>
    <property type="molecule type" value="Genomic_DNA"/>
</dbReference>
<evidence type="ECO:0000256" key="1">
    <source>
        <dbReference type="ARBA" id="ARBA00022491"/>
    </source>
</evidence>
<dbReference type="Pfam" id="PF22381">
    <property type="entry name" value="Staph_reg_Sar_Rot"/>
    <property type="match status" value="1"/>
</dbReference>
<dbReference type="InterPro" id="IPR036388">
    <property type="entry name" value="WH-like_DNA-bd_sf"/>
</dbReference>
<keyword evidence="6" id="KW-0804">Transcription</keyword>
<sequence length="137" mass="16516">MTNHKAENKNGIKALYSLQTEIETVFDTIAEKFKLTKEELLILLTLWEKGAMTLKEMDKFVQIKSYKRSRTYNHLVSKQWIFKERPENDERTVMIYYNEEMFDKQRELFTMIASEVKHHQSKMDQQFKQIMQLGLTQ</sequence>
<organism evidence="8 9">
    <name type="scientific">Staphylococcus rostri</name>
    <dbReference type="NCBI Taxonomy" id="522262"/>
    <lineage>
        <taxon>Bacteria</taxon>
        <taxon>Bacillati</taxon>
        <taxon>Bacillota</taxon>
        <taxon>Bacilli</taxon>
        <taxon>Bacillales</taxon>
        <taxon>Staphylococcaceae</taxon>
        <taxon>Staphylococcus</taxon>
    </lineage>
</organism>
<reference evidence="8 9" key="1">
    <citation type="submission" date="2017-08" db="EMBL/GenBank/DDBJ databases">
        <title>Draft genome sequences of 64 type strains of genus Staph aureus.</title>
        <authorList>
            <person name="Cole K."/>
            <person name="Golubchik T."/>
            <person name="Russell J."/>
            <person name="Foster D."/>
            <person name="Llewelyn M."/>
            <person name="Wilson D."/>
            <person name="Crook D."/>
            <person name="Paul J."/>
        </authorList>
    </citation>
    <scope>NUCLEOTIDE SEQUENCE [LARGE SCALE GENOMIC DNA]</scope>
    <source>
        <strain evidence="8 9">DSM 21968</strain>
    </source>
</reference>
<dbReference type="PANTHER" id="PTHR33164">
    <property type="entry name" value="TRANSCRIPTIONAL REGULATOR, MARR FAMILY"/>
    <property type="match status" value="1"/>
</dbReference>
<keyword evidence="1" id="KW-0678">Repressor</keyword>
<evidence type="ECO:0000256" key="5">
    <source>
        <dbReference type="ARBA" id="ARBA00023159"/>
    </source>
</evidence>
<dbReference type="GO" id="GO:0003700">
    <property type="term" value="F:DNA-binding transcription factor activity"/>
    <property type="evidence" value="ECO:0007669"/>
    <property type="project" value="InterPro"/>
</dbReference>
<proteinExistence type="predicted"/>
<evidence type="ECO:0000313" key="8">
    <source>
        <dbReference type="EMBL" id="PNZ29724.1"/>
    </source>
</evidence>
<dbReference type="GO" id="GO:0003677">
    <property type="term" value="F:DNA binding"/>
    <property type="evidence" value="ECO:0007669"/>
    <property type="project" value="UniProtKB-KW"/>
</dbReference>
<comment type="caution">
    <text evidence="8">The sequence shown here is derived from an EMBL/GenBank/DDBJ whole genome shotgun (WGS) entry which is preliminary data.</text>
</comment>
<keyword evidence="9" id="KW-1185">Reference proteome</keyword>
<evidence type="ECO:0000259" key="7">
    <source>
        <dbReference type="Pfam" id="PF22381"/>
    </source>
</evidence>
<accession>A0A2K3YWN9</accession>
<dbReference type="OrthoDB" id="288929at2"/>
<dbReference type="Proteomes" id="UP000242752">
    <property type="component" value="Unassembled WGS sequence"/>
</dbReference>
<feature type="domain" description="Transcriptional regulator SarA/SarZ/Rot-like helix-turn-helix" evidence="7">
    <location>
        <begin position="25"/>
        <end position="104"/>
    </location>
</feature>
<dbReference type="NCBIfam" id="TIGR01889">
    <property type="entry name" value="Staph_reg_Sar"/>
    <property type="match status" value="1"/>
</dbReference>
<dbReference type="PANTHER" id="PTHR33164:SF56">
    <property type="entry name" value="HTH-TYPE TRANSCRIPTIONAL REGULATOR MHQR"/>
    <property type="match status" value="1"/>
</dbReference>
<evidence type="ECO:0000256" key="3">
    <source>
        <dbReference type="ARBA" id="ARBA00023026"/>
    </source>
</evidence>
<protein>
    <submittedName>
        <fullName evidence="8">Transcriptional regulator</fullName>
    </submittedName>
</protein>
<dbReference type="InterPro" id="IPR039422">
    <property type="entry name" value="MarR/SlyA-like"/>
</dbReference>
<keyword evidence="3" id="KW-0843">Virulence</keyword>
<evidence type="ECO:0000313" key="9">
    <source>
        <dbReference type="Proteomes" id="UP000242752"/>
    </source>
</evidence>
<dbReference type="InterPro" id="IPR055166">
    <property type="entry name" value="Transc_reg_Sar_Rot_HTH"/>
</dbReference>
<evidence type="ECO:0000256" key="6">
    <source>
        <dbReference type="ARBA" id="ARBA00023163"/>
    </source>
</evidence>
<dbReference type="InterPro" id="IPR036390">
    <property type="entry name" value="WH_DNA-bd_sf"/>
</dbReference>
<keyword evidence="4" id="KW-0238">DNA-binding</keyword>
<dbReference type="GO" id="GO:0006950">
    <property type="term" value="P:response to stress"/>
    <property type="evidence" value="ECO:0007669"/>
    <property type="project" value="TreeGrafter"/>
</dbReference>
<keyword evidence="2" id="KW-0805">Transcription regulation</keyword>
<dbReference type="InterPro" id="IPR010166">
    <property type="entry name" value="SarA/Rot_dom"/>
</dbReference>
<evidence type="ECO:0000256" key="2">
    <source>
        <dbReference type="ARBA" id="ARBA00023015"/>
    </source>
</evidence>